<keyword evidence="3" id="KW-0012">Acyltransferase</keyword>
<evidence type="ECO:0000256" key="2">
    <source>
        <dbReference type="ARBA" id="ARBA00022679"/>
    </source>
</evidence>
<evidence type="ECO:0000313" key="4">
    <source>
        <dbReference type="EMBL" id="KAK1682222.1"/>
    </source>
</evidence>
<comment type="similarity">
    <text evidence="1">Belongs to the plant acyltransferase family.</text>
</comment>
<sequence>MAARVRVTRKSIVKASVTRPSTIVAVSNLDLLRQGLPIVLFCAYPSTAGGGCGFHEVAAAFEAKLPFLLDHFFLLAGRIVADPRSGLPELHCDNQGMDLVVGEVSVALGSLDYGDLDASLLRIGVPVQYGADVVLSLQLVSFACGGFALAWGSHHLAVDGCALSMMANAWSELAQSGTIAAAPNLDRSVFRPRAPPTYSSSVGKLFMPVERERLVNALTATTSRSRTSTCFAPFWKRCVRTCGRCSPPWWAGLIRREMSHGLVG</sequence>
<gene>
    <name evidence="4" type="ORF">QYE76_043070</name>
</gene>
<dbReference type="Pfam" id="PF02458">
    <property type="entry name" value="Transferase"/>
    <property type="match status" value="1"/>
</dbReference>
<keyword evidence="5" id="KW-1185">Reference proteome</keyword>
<dbReference type="AlphaFoldDB" id="A0AAD8TIB4"/>
<evidence type="ECO:0000256" key="3">
    <source>
        <dbReference type="ARBA" id="ARBA00023315"/>
    </source>
</evidence>
<organism evidence="4 5">
    <name type="scientific">Lolium multiflorum</name>
    <name type="common">Italian ryegrass</name>
    <name type="synonym">Lolium perenne subsp. multiflorum</name>
    <dbReference type="NCBI Taxonomy" id="4521"/>
    <lineage>
        <taxon>Eukaryota</taxon>
        <taxon>Viridiplantae</taxon>
        <taxon>Streptophyta</taxon>
        <taxon>Embryophyta</taxon>
        <taxon>Tracheophyta</taxon>
        <taxon>Spermatophyta</taxon>
        <taxon>Magnoliopsida</taxon>
        <taxon>Liliopsida</taxon>
        <taxon>Poales</taxon>
        <taxon>Poaceae</taxon>
        <taxon>BOP clade</taxon>
        <taxon>Pooideae</taxon>
        <taxon>Poodae</taxon>
        <taxon>Poeae</taxon>
        <taxon>Poeae Chloroplast Group 2 (Poeae type)</taxon>
        <taxon>Loliodinae</taxon>
        <taxon>Loliinae</taxon>
        <taxon>Lolium</taxon>
    </lineage>
</organism>
<dbReference type="EMBL" id="JAUUTY010000002">
    <property type="protein sequence ID" value="KAK1682222.1"/>
    <property type="molecule type" value="Genomic_DNA"/>
</dbReference>
<keyword evidence="2" id="KW-0808">Transferase</keyword>
<dbReference type="PANTHER" id="PTHR31642:SF160">
    <property type="entry name" value="HXXXD-TYPE ACYL-TRANSFERASE FAMILY PROTEIN"/>
    <property type="match status" value="1"/>
</dbReference>
<protein>
    <submittedName>
        <fullName evidence="4">Uncharacterized protein</fullName>
    </submittedName>
</protein>
<comment type="caution">
    <text evidence="4">The sequence shown here is derived from an EMBL/GenBank/DDBJ whole genome shotgun (WGS) entry which is preliminary data.</text>
</comment>
<reference evidence="4" key="1">
    <citation type="submission" date="2023-07" db="EMBL/GenBank/DDBJ databases">
        <title>A chromosome-level genome assembly of Lolium multiflorum.</title>
        <authorList>
            <person name="Chen Y."/>
            <person name="Copetti D."/>
            <person name="Kolliker R."/>
            <person name="Studer B."/>
        </authorList>
    </citation>
    <scope>NUCLEOTIDE SEQUENCE</scope>
    <source>
        <strain evidence="4">02402/16</strain>
        <tissue evidence="4">Leaf</tissue>
    </source>
</reference>
<proteinExistence type="inferred from homology"/>
<dbReference type="Proteomes" id="UP001231189">
    <property type="component" value="Unassembled WGS sequence"/>
</dbReference>
<dbReference type="PANTHER" id="PTHR31642">
    <property type="entry name" value="TRICHOTHECENE 3-O-ACETYLTRANSFERASE"/>
    <property type="match status" value="1"/>
</dbReference>
<evidence type="ECO:0000313" key="5">
    <source>
        <dbReference type="Proteomes" id="UP001231189"/>
    </source>
</evidence>
<accession>A0AAD8TIB4</accession>
<dbReference type="InterPro" id="IPR023213">
    <property type="entry name" value="CAT-like_dom_sf"/>
</dbReference>
<evidence type="ECO:0000256" key="1">
    <source>
        <dbReference type="ARBA" id="ARBA00009861"/>
    </source>
</evidence>
<dbReference type="InterPro" id="IPR050317">
    <property type="entry name" value="Plant_Fungal_Acyltransferase"/>
</dbReference>
<dbReference type="Gene3D" id="3.30.559.10">
    <property type="entry name" value="Chloramphenicol acetyltransferase-like domain"/>
    <property type="match status" value="1"/>
</dbReference>
<dbReference type="GO" id="GO:0016747">
    <property type="term" value="F:acyltransferase activity, transferring groups other than amino-acyl groups"/>
    <property type="evidence" value="ECO:0007669"/>
    <property type="project" value="UniProtKB-ARBA"/>
</dbReference>
<name>A0AAD8TIB4_LOLMU</name>